<name>A0ABW8CB56_9ACTN</name>
<gene>
    <name evidence="3" type="ORF">ACIGXA_21270</name>
</gene>
<keyword evidence="4" id="KW-1185">Reference proteome</keyword>
<evidence type="ECO:0000313" key="3">
    <source>
        <dbReference type="EMBL" id="MFI9103052.1"/>
    </source>
</evidence>
<organism evidence="3 4">
    <name type="scientific">Streptomyces fildesensis</name>
    <dbReference type="NCBI Taxonomy" id="375757"/>
    <lineage>
        <taxon>Bacteria</taxon>
        <taxon>Bacillati</taxon>
        <taxon>Actinomycetota</taxon>
        <taxon>Actinomycetes</taxon>
        <taxon>Kitasatosporales</taxon>
        <taxon>Streptomycetaceae</taxon>
        <taxon>Streptomyces</taxon>
    </lineage>
</organism>
<proteinExistence type="predicted"/>
<protein>
    <submittedName>
        <fullName evidence="3">PAS domain-containing protein</fullName>
    </submittedName>
</protein>
<dbReference type="SMART" id="SM00421">
    <property type="entry name" value="HTH_LUXR"/>
    <property type="match status" value="1"/>
</dbReference>
<dbReference type="CDD" id="cd00130">
    <property type="entry name" value="PAS"/>
    <property type="match status" value="1"/>
</dbReference>
<reference evidence="3 4" key="1">
    <citation type="submission" date="2024-10" db="EMBL/GenBank/DDBJ databases">
        <title>The Natural Products Discovery Center: Release of the First 8490 Sequenced Strains for Exploring Actinobacteria Biosynthetic Diversity.</title>
        <authorList>
            <person name="Kalkreuter E."/>
            <person name="Kautsar S.A."/>
            <person name="Yang D."/>
            <person name="Bader C.D."/>
            <person name="Teijaro C.N."/>
            <person name="Fluegel L."/>
            <person name="Davis C.M."/>
            <person name="Simpson J.R."/>
            <person name="Lauterbach L."/>
            <person name="Steele A.D."/>
            <person name="Gui C."/>
            <person name="Meng S."/>
            <person name="Li G."/>
            <person name="Viehrig K."/>
            <person name="Ye F."/>
            <person name="Su P."/>
            <person name="Kiefer A.F."/>
            <person name="Nichols A."/>
            <person name="Cepeda A.J."/>
            <person name="Yan W."/>
            <person name="Fan B."/>
            <person name="Jiang Y."/>
            <person name="Adhikari A."/>
            <person name="Zheng C.-J."/>
            <person name="Schuster L."/>
            <person name="Cowan T.M."/>
            <person name="Smanski M.J."/>
            <person name="Chevrette M.G."/>
            <person name="De Carvalho L.P.S."/>
            <person name="Shen B."/>
        </authorList>
    </citation>
    <scope>NUCLEOTIDE SEQUENCE [LARGE SCALE GENOMIC DNA]</scope>
    <source>
        <strain evidence="3 4">NPDC053399</strain>
    </source>
</reference>
<feature type="region of interest" description="Disordered" evidence="1">
    <location>
        <begin position="1"/>
        <end position="26"/>
    </location>
</feature>
<dbReference type="InterPro" id="IPR000792">
    <property type="entry name" value="Tscrpt_reg_LuxR_C"/>
</dbReference>
<dbReference type="InterPro" id="IPR036388">
    <property type="entry name" value="WH-like_DNA-bd_sf"/>
</dbReference>
<evidence type="ECO:0000259" key="2">
    <source>
        <dbReference type="PROSITE" id="PS50112"/>
    </source>
</evidence>
<dbReference type="PROSITE" id="PS50112">
    <property type="entry name" value="PAS"/>
    <property type="match status" value="1"/>
</dbReference>
<dbReference type="Pfam" id="PF08448">
    <property type="entry name" value="PAS_4"/>
    <property type="match status" value="1"/>
</dbReference>
<dbReference type="Proteomes" id="UP001614394">
    <property type="component" value="Unassembled WGS sequence"/>
</dbReference>
<evidence type="ECO:0000256" key="1">
    <source>
        <dbReference type="SAM" id="MobiDB-lite"/>
    </source>
</evidence>
<feature type="domain" description="PAS" evidence="2">
    <location>
        <begin position="29"/>
        <end position="103"/>
    </location>
</feature>
<dbReference type="InterPro" id="IPR013656">
    <property type="entry name" value="PAS_4"/>
</dbReference>
<comment type="caution">
    <text evidence="3">The sequence shown here is derived from an EMBL/GenBank/DDBJ whole genome shotgun (WGS) entry which is preliminary data.</text>
</comment>
<evidence type="ECO:0000313" key="4">
    <source>
        <dbReference type="Proteomes" id="UP001614394"/>
    </source>
</evidence>
<dbReference type="InterPro" id="IPR000014">
    <property type="entry name" value="PAS"/>
</dbReference>
<accession>A0ABW8CB56</accession>
<dbReference type="EMBL" id="JBITYG010000006">
    <property type="protein sequence ID" value="MFI9103052.1"/>
    <property type="molecule type" value="Genomic_DNA"/>
</dbReference>
<sequence length="357" mass="38665">MYAEADDARGLWQQGSWEESNRTPPVDQDRSEFARWFEAIAVFAPAPAFIRDGQGRYLWVNAAYAHLYCMEPDAVVGRTVEEIDTPADAAMFRALDREVLLSGRPVRHTLSFRHPDGLSRQVTGHRFVLDVGCGPRVGGIYVDLTDHTRVLEDKTVADEELHALRERSGLAVVTLELSGRVQRVSGGAAELLGSGRSALEGSWAAEHLDGGLDVGTVRGAWEDLVAGRASRYSGSVVCRTASGGNRVLRTDLAVVRRRGAPDHISAVLTALSAEFHGRPGLSPVQLRVLTLMAGGSPNTVIASHLGLSRQALDYHLRRLRGVLDAASRPAMVARAYALGILDATTWPPRAVDALSQH</sequence>
<dbReference type="SUPFAM" id="SSF55785">
    <property type="entry name" value="PYP-like sensor domain (PAS domain)"/>
    <property type="match status" value="2"/>
</dbReference>
<dbReference type="Gene3D" id="3.30.450.20">
    <property type="entry name" value="PAS domain"/>
    <property type="match status" value="1"/>
</dbReference>
<dbReference type="SUPFAM" id="SSF46894">
    <property type="entry name" value="C-terminal effector domain of the bipartite response regulators"/>
    <property type="match status" value="1"/>
</dbReference>
<dbReference type="Pfam" id="PF00196">
    <property type="entry name" value="GerE"/>
    <property type="match status" value="1"/>
</dbReference>
<dbReference type="InterPro" id="IPR035965">
    <property type="entry name" value="PAS-like_dom_sf"/>
</dbReference>
<dbReference type="InterPro" id="IPR016032">
    <property type="entry name" value="Sig_transdc_resp-reg_C-effctor"/>
</dbReference>
<dbReference type="RefSeq" id="WP_399651502.1">
    <property type="nucleotide sequence ID" value="NZ_JBITYG010000006.1"/>
</dbReference>
<dbReference type="SMART" id="SM00091">
    <property type="entry name" value="PAS"/>
    <property type="match status" value="2"/>
</dbReference>
<dbReference type="Gene3D" id="1.10.10.10">
    <property type="entry name" value="Winged helix-like DNA-binding domain superfamily/Winged helix DNA-binding domain"/>
    <property type="match status" value="1"/>
</dbReference>